<keyword evidence="1" id="KW-0732">Signal</keyword>
<name>D7DJG2_METV0</name>
<dbReference type="eggNOG" id="COG2067">
    <property type="taxonomic scope" value="Bacteria"/>
</dbReference>
<dbReference type="Pfam" id="PF13557">
    <property type="entry name" value="Phenol_MetA_deg"/>
    <property type="match status" value="1"/>
</dbReference>
<dbReference type="OrthoDB" id="110323at2"/>
<evidence type="ECO:0000313" key="2">
    <source>
        <dbReference type="EMBL" id="ADI30197.1"/>
    </source>
</evidence>
<proteinExistence type="predicted"/>
<protein>
    <recommendedName>
        <fullName evidence="4">Transporter</fullName>
    </recommendedName>
</protein>
<dbReference type="AlphaFoldDB" id="D7DJG2"/>
<reference evidence="2 3" key="2">
    <citation type="journal article" date="2011" name="J. Bacteriol.">
        <title>Genomes of three methylotrophs from a single niche uncover genetic and metabolic divergence of Methylophilaceae.</title>
        <authorList>
            <person name="Lapidus A."/>
            <person name="Clum A."/>
            <person name="Labutti K."/>
            <person name="Kaluzhnaya M.G."/>
            <person name="Lim S."/>
            <person name="Beck D.A."/>
            <person name="Glavina Del Rio T."/>
            <person name="Nolan M."/>
            <person name="Mavromatis K."/>
            <person name="Huntemann M."/>
            <person name="Lucas S."/>
            <person name="Lidstrom M.E."/>
            <person name="Ivanova N."/>
            <person name="Chistoserdova L."/>
        </authorList>
    </citation>
    <scope>NUCLEOTIDE SEQUENCE [LARGE SCALE GENOMIC DNA]</scope>
    <source>
        <strain evidence="2 3">301</strain>
    </source>
</reference>
<dbReference type="EMBL" id="CP002056">
    <property type="protein sequence ID" value="ADI30197.1"/>
    <property type="molecule type" value="Genomic_DNA"/>
</dbReference>
<feature type="signal peptide" evidence="1">
    <location>
        <begin position="1"/>
        <end position="23"/>
    </location>
</feature>
<dbReference type="KEGG" id="meh:M301_1822"/>
<reference evidence="3" key="1">
    <citation type="submission" date="2010-05" db="EMBL/GenBank/DDBJ databases">
        <title>Complete sequence of Methylotenera sp. 301.</title>
        <authorList>
            <person name="Lucas S."/>
            <person name="Copeland A."/>
            <person name="Lapidus A."/>
            <person name="Cheng J.-F."/>
            <person name="Bruce D."/>
            <person name="Goodwin L."/>
            <person name="Pitluck S."/>
            <person name="Clum A."/>
            <person name="Land M."/>
            <person name="Hauser L."/>
            <person name="Kyrpides N."/>
            <person name="Ivanova N."/>
            <person name="Chistoservova L."/>
            <person name="Kalyuzhnaya M."/>
            <person name="Woyke T."/>
        </authorList>
    </citation>
    <scope>NUCLEOTIDE SEQUENCE [LARGE SCALE GENOMIC DNA]</scope>
    <source>
        <strain evidence="3">301</strain>
    </source>
</reference>
<sequence length="250" mass="27940" precursor="true">MRILKLFVLSTIANFVSFNSAWAGPPFITDDPETLEYQHWEINYAVSKSWRQGESSAATPSIDINYGASPNLQLHIQPRYSYERSMTDSHFGIDDTEVGMKYRFLNIQHDNFSFMVGTYPMLQLPTGDAKLGPNRGKVQSFLPLWLQGNIDKWTMYGGMGYRINPGSGNKNSVFFGMTTLYEVTQDFKLGGEIFHESPNSIDGVASTGFNLGGSYSLTHDYNVLFAAGKGLKNVSSTNELSTYLALQVLY</sequence>
<gene>
    <name evidence="2" type="ordered locus">M301_1822</name>
</gene>
<evidence type="ECO:0000313" key="3">
    <source>
        <dbReference type="Proteomes" id="UP000000383"/>
    </source>
</evidence>
<accession>D7DJG2</accession>
<evidence type="ECO:0000256" key="1">
    <source>
        <dbReference type="SAM" id="SignalP"/>
    </source>
</evidence>
<evidence type="ECO:0008006" key="4">
    <source>
        <dbReference type="Google" id="ProtNLM"/>
    </source>
</evidence>
<dbReference type="HOGENOM" id="CLU_1041794_0_0_4"/>
<dbReference type="Proteomes" id="UP000000383">
    <property type="component" value="Chromosome"/>
</dbReference>
<dbReference type="InterPro" id="IPR025737">
    <property type="entry name" value="FApF"/>
</dbReference>
<keyword evidence="3" id="KW-1185">Reference proteome</keyword>
<feature type="chain" id="PRO_5003094470" description="Transporter" evidence="1">
    <location>
        <begin position="24"/>
        <end position="250"/>
    </location>
</feature>
<organism evidence="2 3">
    <name type="scientific">Methylotenera versatilis (strain 301)</name>
    <dbReference type="NCBI Taxonomy" id="666681"/>
    <lineage>
        <taxon>Bacteria</taxon>
        <taxon>Pseudomonadati</taxon>
        <taxon>Pseudomonadota</taxon>
        <taxon>Betaproteobacteria</taxon>
        <taxon>Nitrosomonadales</taxon>
        <taxon>Methylophilaceae</taxon>
        <taxon>Methylotenera</taxon>
    </lineage>
</organism>